<keyword evidence="3" id="KW-1185">Reference proteome</keyword>
<dbReference type="AlphaFoldDB" id="A0A392SY25"/>
<evidence type="ECO:0000256" key="1">
    <source>
        <dbReference type="SAM" id="MobiDB-lite"/>
    </source>
</evidence>
<dbReference type="Proteomes" id="UP000265520">
    <property type="component" value="Unassembled WGS sequence"/>
</dbReference>
<sequence>RKFVVYEEDDEETDKEPLKSKRKRSEPEAKEVNAEADAGKSHSNKDDIVNSQAQTLPLPETDLDPAILQPLNIAFPPQSSDLPILNSETDLDSIAEG</sequence>
<comment type="caution">
    <text evidence="2">The sequence shown here is derived from an EMBL/GenBank/DDBJ whole genome shotgun (WGS) entry which is preliminary data.</text>
</comment>
<proteinExistence type="predicted"/>
<feature type="non-terminal residue" evidence="2">
    <location>
        <position position="97"/>
    </location>
</feature>
<feature type="region of interest" description="Disordered" evidence="1">
    <location>
        <begin position="1"/>
        <end position="62"/>
    </location>
</feature>
<reference evidence="2 3" key="1">
    <citation type="journal article" date="2018" name="Front. Plant Sci.">
        <title>Red Clover (Trifolium pratense) and Zigzag Clover (T. medium) - A Picture of Genomic Similarities and Differences.</title>
        <authorList>
            <person name="Dluhosova J."/>
            <person name="Istvanek J."/>
            <person name="Nedelnik J."/>
            <person name="Repkova J."/>
        </authorList>
    </citation>
    <scope>NUCLEOTIDE SEQUENCE [LARGE SCALE GENOMIC DNA]</scope>
    <source>
        <strain evidence="3">cv. 10/8</strain>
        <tissue evidence="2">Leaf</tissue>
    </source>
</reference>
<feature type="non-terminal residue" evidence="2">
    <location>
        <position position="1"/>
    </location>
</feature>
<evidence type="ECO:0000313" key="2">
    <source>
        <dbReference type="EMBL" id="MCI53327.1"/>
    </source>
</evidence>
<feature type="compositionally biased region" description="Basic and acidic residues" evidence="1">
    <location>
        <begin position="15"/>
        <end position="48"/>
    </location>
</feature>
<accession>A0A392SY25</accession>
<feature type="region of interest" description="Disordered" evidence="1">
    <location>
        <begin position="74"/>
        <end position="97"/>
    </location>
</feature>
<feature type="compositionally biased region" description="Acidic residues" evidence="1">
    <location>
        <begin position="1"/>
        <end position="14"/>
    </location>
</feature>
<evidence type="ECO:0000313" key="3">
    <source>
        <dbReference type="Proteomes" id="UP000265520"/>
    </source>
</evidence>
<dbReference type="EMBL" id="LXQA010461590">
    <property type="protein sequence ID" value="MCI53327.1"/>
    <property type="molecule type" value="Genomic_DNA"/>
</dbReference>
<name>A0A392SY25_9FABA</name>
<organism evidence="2 3">
    <name type="scientific">Trifolium medium</name>
    <dbReference type="NCBI Taxonomy" id="97028"/>
    <lineage>
        <taxon>Eukaryota</taxon>
        <taxon>Viridiplantae</taxon>
        <taxon>Streptophyta</taxon>
        <taxon>Embryophyta</taxon>
        <taxon>Tracheophyta</taxon>
        <taxon>Spermatophyta</taxon>
        <taxon>Magnoliopsida</taxon>
        <taxon>eudicotyledons</taxon>
        <taxon>Gunneridae</taxon>
        <taxon>Pentapetalae</taxon>
        <taxon>rosids</taxon>
        <taxon>fabids</taxon>
        <taxon>Fabales</taxon>
        <taxon>Fabaceae</taxon>
        <taxon>Papilionoideae</taxon>
        <taxon>50 kb inversion clade</taxon>
        <taxon>NPAAA clade</taxon>
        <taxon>Hologalegina</taxon>
        <taxon>IRL clade</taxon>
        <taxon>Trifolieae</taxon>
        <taxon>Trifolium</taxon>
    </lineage>
</organism>
<protein>
    <submittedName>
        <fullName evidence="2">Uncharacterized protein</fullName>
    </submittedName>
</protein>